<dbReference type="InterPro" id="IPR006485">
    <property type="entry name" value="Phage-like_holin"/>
</dbReference>
<proteinExistence type="predicted"/>
<feature type="compositionally biased region" description="Basic and acidic residues" evidence="1">
    <location>
        <begin position="80"/>
        <end position="89"/>
    </location>
</feature>
<gene>
    <name evidence="3" type="ORF">P4447_07170</name>
</gene>
<evidence type="ECO:0000256" key="2">
    <source>
        <dbReference type="SAM" id="Phobius"/>
    </source>
</evidence>
<evidence type="ECO:0000313" key="3">
    <source>
        <dbReference type="EMBL" id="MED3562231.1"/>
    </source>
</evidence>
<accession>A0ABU6N7P3</accession>
<dbReference type="Pfam" id="PF04531">
    <property type="entry name" value="Phage_holin_1"/>
    <property type="match status" value="1"/>
</dbReference>
<feature type="region of interest" description="Disordered" evidence="1">
    <location>
        <begin position="70"/>
        <end position="89"/>
    </location>
</feature>
<feature type="transmembrane region" description="Helical" evidence="2">
    <location>
        <begin position="12"/>
        <end position="29"/>
    </location>
</feature>
<dbReference type="Proteomes" id="UP001330749">
    <property type="component" value="Unassembled WGS sequence"/>
</dbReference>
<keyword evidence="4" id="KW-1185">Reference proteome</keyword>
<organism evidence="3 4">
    <name type="scientific">Bacillus xiapuensis</name>
    <dbReference type="NCBI Taxonomy" id="2014075"/>
    <lineage>
        <taxon>Bacteria</taxon>
        <taxon>Bacillati</taxon>
        <taxon>Bacillota</taxon>
        <taxon>Bacilli</taxon>
        <taxon>Bacillales</taxon>
        <taxon>Bacillaceae</taxon>
        <taxon>Bacillus</taxon>
    </lineage>
</organism>
<dbReference type="RefSeq" id="WP_327967132.1">
    <property type="nucleotide sequence ID" value="NZ_JARMQG010000084.1"/>
</dbReference>
<dbReference type="NCBIfam" id="TIGR01598">
    <property type="entry name" value="holin_phiLC3"/>
    <property type="match status" value="1"/>
</dbReference>
<keyword evidence="2" id="KW-0472">Membrane</keyword>
<feature type="transmembrane region" description="Helical" evidence="2">
    <location>
        <begin position="49"/>
        <end position="68"/>
    </location>
</feature>
<protein>
    <submittedName>
        <fullName evidence="3">Phage holin</fullName>
    </submittedName>
</protein>
<evidence type="ECO:0000313" key="4">
    <source>
        <dbReference type="Proteomes" id="UP001330749"/>
    </source>
</evidence>
<reference evidence="3 4" key="1">
    <citation type="submission" date="2023-03" db="EMBL/GenBank/DDBJ databases">
        <title>Bacillus Genome Sequencing.</title>
        <authorList>
            <person name="Dunlap C."/>
        </authorList>
    </citation>
    <scope>NUCLEOTIDE SEQUENCE [LARGE SCALE GENOMIC DNA]</scope>
    <source>
        <strain evidence="3 4">B-14544</strain>
    </source>
</reference>
<keyword evidence="2" id="KW-1133">Transmembrane helix</keyword>
<comment type="caution">
    <text evidence="3">The sequence shown here is derived from an EMBL/GenBank/DDBJ whole genome shotgun (WGS) entry which is preliminary data.</text>
</comment>
<feature type="compositionally biased region" description="Polar residues" evidence="1">
    <location>
        <begin position="70"/>
        <end position="79"/>
    </location>
</feature>
<name>A0ABU6N7P3_9BACI</name>
<evidence type="ECO:0000256" key="1">
    <source>
        <dbReference type="SAM" id="MobiDB-lite"/>
    </source>
</evidence>
<keyword evidence="2" id="KW-0812">Transmembrane</keyword>
<sequence>MKVNWKVRFKNPKWIVGFVSQLLIIAQIVTTGLNQSGVIHWNWSNEINVWVLGFVNAVLVLLAMGGLVQDPTTSGYSDSEQAHTYDEPK</sequence>
<dbReference type="EMBL" id="JARMQG010000084">
    <property type="protein sequence ID" value="MED3562231.1"/>
    <property type="molecule type" value="Genomic_DNA"/>
</dbReference>